<organism evidence="2 3">
    <name type="scientific">Pocillopora damicornis</name>
    <name type="common">Cauliflower coral</name>
    <name type="synonym">Millepora damicornis</name>
    <dbReference type="NCBI Taxonomy" id="46731"/>
    <lineage>
        <taxon>Eukaryota</taxon>
        <taxon>Metazoa</taxon>
        <taxon>Cnidaria</taxon>
        <taxon>Anthozoa</taxon>
        <taxon>Hexacorallia</taxon>
        <taxon>Scleractinia</taxon>
        <taxon>Astrocoeniina</taxon>
        <taxon>Pocilloporidae</taxon>
        <taxon>Pocillopora</taxon>
    </lineage>
</organism>
<dbReference type="OrthoDB" id="5983025at2759"/>
<dbReference type="PANTHER" id="PTHR26392:SF92">
    <property type="entry name" value="PROTEIN KINASE DOMAIN-CONTAINING PROTEIN"/>
    <property type="match status" value="1"/>
</dbReference>
<name>A0A3M6UU36_POCDA</name>
<feature type="compositionally biased region" description="Polar residues" evidence="1">
    <location>
        <begin position="278"/>
        <end position="287"/>
    </location>
</feature>
<dbReference type="PANTHER" id="PTHR26392">
    <property type="entry name" value="MITOGEN-ACTIVATED PROTEIN KINASE KINASE KINASE 7-RELATED"/>
    <property type="match status" value="1"/>
</dbReference>
<dbReference type="AlphaFoldDB" id="A0A3M6UU36"/>
<feature type="region of interest" description="Disordered" evidence="1">
    <location>
        <begin position="271"/>
        <end position="302"/>
    </location>
</feature>
<feature type="non-terminal residue" evidence="2">
    <location>
        <position position="1"/>
    </location>
</feature>
<protein>
    <submittedName>
        <fullName evidence="2">Uncharacterized protein</fullName>
    </submittedName>
</protein>
<proteinExistence type="predicted"/>
<dbReference type="EMBL" id="RCHS01000722">
    <property type="protein sequence ID" value="RMX57160.1"/>
    <property type="molecule type" value="Genomic_DNA"/>
</dbReference>
<gene>
    <name evidence="2" type="ORF">pdam_00022592</name>
</gene>
<accession>A0A3M6UU36</accession>
<evidence type="ECO:0000313" key="3">
    <source>
        <dbReference type="Proteomes" id="UP000275408"/>
    </source>
</evidence>
<keyword evidence="3" id="KW-1185">Reference proteome</keyword>
<evidence type="ECO:0000256" key="1">
    <source>
        <dbReference type="SAM" id="MobiDB-lite"/>
    </source>
</evidence>
<evidence type="ECO:0000313" key="2">
    <source>
        <dbReference type="EMBL" id="RMX57160.1"/>
    </source>
</evidence>
<sequence>PMTVQFMWVVPAWGLTFQLPQETVIIRIASQVAKIMGSWLKETYIVNSLTSEVTESNNRKNLSKTPYISNQKAIVQAVIPGNIKRRYKRSPYDSGVLIYKFTVITCILFNRLVMSRLELVRLLHKTRELTTEQQMKFSPNCTLFVCNKWDTIPTSEGDVVIVHTINKLIQCLPNVDISTQIIRLSTTKALGAQKFGVMNSEFAPLTDKIGCLVSKSIETRLEQNWSWLDLLLSRITWLMSTLISHISTDHVAATDRLNTVIGRLRKLQAEQEPPKETITMSSKQDSSGHPHLNRPPTDSPSEKEILQVKLLRTFGCQEVMGSYQGCPF</sequence>
<reference evidence="2 3" key="1">
    <citation type="journal article" date="2018" name="Sci. Rep.">
        <title>Comparative analysis of the Pocillopora damicornis genome highlights role of immune system in coral evolution.</title>
        <authorList>
            <person name="Cunning R."/>
            <person name="Bay R.A."/>
            <person name="Gillette P."/>
            <person name="Baker A.C."/>
            <person name="Traylor-Knowles N."/>
        </authorList>
    </citation>
    <scope>NUCLEOTIDE SEQUENCE [LARGE SCALE GENOMIC DNA]</scope>
    <source>
        <strain evidence="2">RSMAS</strain>
        <tissue evidence="2">Whole animal</tissue>
    </source>
</reference>
<dbReference type="Proteomes" id="UP000275408">
    <property type="component" value="Unassembled WGS sequence"/>
</dbReference>
<comment type="caution">
    <text evidence="2">The sequence shown here is derived from an EMBL/GenBank/DDBJ whole genome shotgun (WGS) entry which is preliminary data.</text>
</comment>